<sequence>MILRSRINILWLLSFSVIACSPSENNDELPSVEITESNIVAIDEAISSIEFIPLKNQEDSPVNLNCSVWNLKVTEEFLVYSTICNPEAKIHLFDLRGNYIKSFQRIGNGPEEYQNLQGVDLNQDTLSITVGGGVIKQYSFPDFEFIGTVTLDKNALFIPYFTKISSNKWLTSPMFDGNLNENGEFGVFKILDSSTGEITELPITGTPITAEISEGEFARLGEHSLLLNYAFSDTLYHFENEKSTPLISLDFGARKPSAEDLKMDGEKFEATVTSQPFVINMGKIWHTEDVSRLKTFALAKNPEMDITNMRTFPVHEVFIDHKSKRAIAFQSLAGWSNGNGFAKDGYFYDVLRTEDWLYALEKGSLGKYGEKLEQIISDMGDFEDPILIKYQVKMNE</sequence>
<protein>
    <recommendedName>
        <fullName evidence="4">6-bladed beta-propeller protein</fullName>
    </recommendedName>
</protein>
<evidence type="ECO:0000313" key="2">
    <source>
        <dbReference type="EMBL" id="SFT92363.1"/>
    </source>
</evidence>
<accession>A0A1I7BYT6</accession>
<dbReference type="Pfam" id="PF17170">
    <property type="entry name" value="DUF5128"/>
    <property type="match status" value="1"/>
</dbReference>
<feature type="signal peptide" evidence="1">
    <location>
        <begin position="1"/>
        <end position="19"/>
    </location>
</feature>
<evidence type="ECO:0000313" key="3">
    <source>
        <dbReference type="Proteomes" id="UP000199673"/>
    </source>
</evidence>
<name>A0A1I7BYT6_9BACT</name>
<dbReference type="Proteomes" id="UP000199673">
    <property type="component" value="Unassembled WGS sequence"/>
</dbReference>
<dbReference type="OrthoDB" id="832665at2"/>
<reference evidence="3" key="1">
    <citation type="submission" date="2016-10" db="EMBL/GenBank/DDBJ databases">
        <authorList>
            <person name="Varghese N."/>
            <person name="Submissions S."/>
        </authorList>
    </citation>
    <scope>NUCLEOTIDE SEQUENCE [LARGE SCALE GENOMIC DNA]</scope>
    <source>
        <strain evidence="3">DSM 23445</strain>
    </source>
</reference>
<dbReference type="RefSeq" id="WP_091694333.1">
    <property type="nucleotide sequence ID" value="NZ_FPBF01000003.1"/>
</dbReference>
<dbReference type="AlphaFoldDB" id="A0A1I7BYT6"/>
<organism evidence="2 3">
    <name type="scientific">Algoriphagus locisalis</name>
    <dbReference type="NCBI Taxonomy" id="305507"/>
    <lineage>
        <taxon>Bacteria</taxon>
        <taxon>Pseudomonadati</taxon>
        <taxon>Bacteroidota</taxon>
        <taxon>Cytophagia</taxon>
        <taxon>Cytophagales</taxon>
        <taxon>Cyclobacteriaceae</taxon>
        <taxon>Algoriphagus</taxon>
    </lineage>
</organism>
<gene>
    <name evidence="2" type="ORF">SAMN04489724_2864</name>
</gene>
<keyword evidence="3" id="KW-1185">Reference proteome</keyword>
<dbReference type="PROSITE" id="PS51257">
    <property type="entry name" value="PROKAR_LIPOPROTEIN"/>
    <property type="match status" value="1"/>
</dbReference>
<keyword evidence="1" id="KW-0732">Signal</keyword>
<evidence type="ECO:0000256" key="1">
    <source>
        <dbReference type="SAM" id="SignalP"/>
    </source>
</evidence>
<dbReference type="EMBL" id="FPBF01000003">
    <property type="protein sequence ID" value="SFT92363.1"/>
    <property type="molecule type" value="Genomic_DNA"/>
</dbReference>
<feature type="chain" id="PRO_5011522232" description="6-bladed beta-propeller protein" evidence="1">
    <location>
        <begin position="20"/>
        <end position="396"/>
    </location>
</feature>
<proteinExistence type="predicted"/>
<evidence type="ECO:0008006" key="4">
    <source>
        <dbReference type="Google" id="ProtNLM"/>
    </source>
</evidence>
<dbReference type="STRING" id="305507.SAMN04489724_2864"/>